<comment type="caution">
    <text evidence="1">The sequence shown here is derived from an EMBL/GenBank/DDBJ whole genome shotgun (WGS) entry which is preliminary data.</text>
</comment>
<name>A0ABW4JBP1_9BACL</name>
<reference evidence="2" key="1">
    <citation type="journal article" date="2019" name="Int. J. Syst. Evol. Microbiol.">
        <title>The Global Catalogue of Microorganisms (GCM) 10K type strain sequencing project: providing services to taxonomists for standard genome sequencing and annotation.</title>
        <authorList>
            <consortium name="The Broad Institute Genomics Platform"/>
            <consortium name="The Broad Institute Genome Sequencing Center for Infectious Disease"/>
            <person name="Wu L."/>
            <person name="Ma J."/>
        </authorList>
    </citation>
    <scope>NUCLEOTIDE SEQUENCE [LARGE SCALE GENOMIC DNA]</scope>
    <source>
        <strain evidence="2">CGMCC 1.12286</strain>
    </source>
</reference>
<evidence type="ECO:0008006" key="3">
    <source>
        <dbReference type="Google" id="ProtNLM"/>
    </source>
</evidence>
<dbReference type="Proteomes" id="UP001597079">
    <property type="component" value="Unassembled WGS sequence"/>
</dbReference>
<organism evidence="1 2">
    <name type="scientific">Alicyclobacillus fodiniaquatilis</name>
    <dbReference type="NCBI Taxonomy" id="1661150"/>
    <lineage>
        <taxon>Bacteria</taxon>
        <taxon>Bacillati</taxon>
        <taxon>Bacillota</taxon>
        <taxon>Bacilli</taxon>
        <taxon>Bacillales</taxon>
        <taxon>Alicyclobacillaceae</taxon>
        <taxon>Alicyclobacillus</taxon>
    </lineage>
</organism>
<proteinExistence type="predicted"/>
<gene>
    <name evidence="1" type="ORF">ACFSB2_03335</name>
</gene>
<dbReference type="RefSeq" id="WP_377941244.1">
    <property type="nucleotide sequence ID" value="NZ_JBHUCX010000013.1"/>
</dbReference>
<dbReference type="EMBL" id="JBHUCX010000013">
    <property type="protein sequence ID" value="MFD1673741.1"/>
    <property type="molecule type" value="Genomic_DNA"/>
</dbReference>
<keyword evidence="2" id="KW-1185">Reference proteome</keyword>
<evidence type="ECO:0000313" key="2">
    <source>
        <dbReference type="Proteomes" id="UP001597079"/>
    </source>
</evidence>
<accession>A0ABW4JBP1</accession>
<evidence type="ECO:0000313" key="1">
    <source>
        <dbReference type="EMBL" id="MFD1673741.1"/>
    </source>
</evidence>
<protein>
    <recommendedName>
        <fullName evidence="3">Aldo/keto reductase</fullName>
    </recommendedName>
</protein>
<sequence length="42" mass="4659">MVQSIRETTTLNNGVEMPWFGLGVFQAKPEAVVQAVRDDINP</sequence>